<gene>
    <name evidence="1" type="ORF">ACH5RR_041023</name>
</gene>
<dbReference type="Proteomes" id="UP001630127">
    <property type="component" value="Unassembled WGS sequence"/>
</dbReference>
<evidence type="ECO:0000313" key="2">
    <source>
        <dbReference type="Proteomes" id="UP001630127"/>
    </source>
</evidence>
<protein>
    <submittedName>
        <fullName evidence="1">Uncharacterized protein</fullName>
    </submittedName>
</protein>
<dbReference type="AlphaFoldDB" id="A0ABD2XST5"/>
<reference evidence="1 2" key="1">
    <citation type="submission" date="2024-11" db="EMBL/GenBank/DDBJ databases">
        <title>A near-complete genome assembly of Cinchona calisaya.</title>
        <authorList>
            <person name="Lian D.C."/>
            <person name="Zhao X.W."/>
            <person name="Wei L."/>
        </authorList>
    </citation>
    <scope>NUCLEOTIDE SEQUENCE [LARGE SCALE GENOMIC DNA]</scope>
    <source>
        <tissue evidence="1">Nenye</tissue>
    </source>
</reference>
<name>A0ABD2XST5_9GENT</name>
<organism evidence="1 2">
    <name type="scientific">Cinchona calisaya</name>
    <dbReference type="NCBI Taxonomy" id="153742"/>
    <lineage>
        <taxon>Eukaryota</taxon>
        <taxon>Viridiplantae</taxon>
        <taxon>Streptophyta</taxon>
        <taxon>Embryophyta</taxon>
        <taxon>Tracheophyta</taxon>
        <taxon>Spermatophyta</taxon>
        <taxon>Magnoliopsida</taxon>
        <taxon>eudicotyledons</taxon>
        <taxon>Gunneridae</taxon>
        <taxon>Pentapetalae</taxon>
        <taxon>asterids</taxon>
        <taxon>lamiids</taxon>
        <taxon>Gentianales</taxon>
        <taxon>Rubiaceae</taxon>
        <taxon>Cinchonoideae</taxon>
        <taxon>Cinchoneae</taxon>
        <taxon>Cinchona</taxon>
    </lineage>
</organism>
<accession>A0ABD2XST5</accession>
<comment type="caution">
    <text evidence="1">The sequence shown here is derived from an EMBL/GenBank/DDBJ whole genome shotgun (WGS) entry which is preliminary data.</text>
</comment>
<sequence length="158" mass="18831">MGNKLDKWPENGDEYYKYHYEGNIFMDANGDKLDKRPKIEEHSQFDAYQLFSDSIVVVRKEEKYIIENPINRNDPETEAKNTMLHNQIKKSLSHKEPNMVMKKEVPFKMVSLQEQSIDEYANKNTRNSETWATCSFSNNFTFSINTKHSWKLRFYQES</sequence>
<evidence type="ECO:0000313" key="1">
    <source>
        <dbReference type="EMBL" id="KAL3498291.1"/>
    </source>
</evidence>
<dbReference type="EMBL" id="JBJUIK010000017">
    <property type="protein sequence ID" value="KAL3498291.1"/>
    <property type="molecule type" value="Genomic_DNA"/>
</dbReference>
<proteinExistence type="predicted"/>
<keyword evidence="2" id="KW-1185">Reference proteome</keyword>